<evidence type="ECO:0000256" key="1">
    <source>
        <dbReference type="SAM" id="MobiDB-lite"/>
    </source>
</evidence>
<reference evidence="3" key="1">
    <citation type="journal article" date="2019" name="Int. J. Syst. Evol. Microbiol.">
        <title>The Global Catalogue of Microorganisms (GCM) 10K type strain sequencing project: providing services to taxonomists for standard genome sequencing and annotation.</title>
        <authorList>
            <consortium name="The Broad Institute Genomics Platform"/>
            <consortium name="The Broad Institute Genome Sequencing Center for Infectious Disease"/>
            <person name="Wu L."/>
            <person name="Ma J."/>
        </authorList>
    </citation>
    <scope>NUCLEOTIDE SEQUENCE [LARGE SCALE GENOMIC DNA]</scope>
    <source>
        <strain evidence="3">KCTC 52640</strain>
    </source>
</reference>
<feature type="region of interest" description="Disordered" evidence="1">
    <location>
        <begin position="24"/>
        <end position="46"/>
    </location>
</feature>
<accession>A0ABV7ERN4</accession>
<keyword evidence="3" id="KW-1185">Reference proteome</keyword>
<evidence type="ECO:0000313" key="3">
    <source>
        <dbReference type="Proteomes" id="UP001595462"/>
    </source>
</evidence>
<gene>
    <name evidence="2" type="ORF">ACFOSU_11990</name>
</gene>
<dbReference type="Proteomes" id="UP001595462">
    <property type="component" value="Unassembled WGS sequence"/>
</dbReference>
<organism evidence="2 3">
    <name type="scientific">Salinisphaera aquimarina</name>
    <dbReference type="NCBI Taxonomy" id="2094031"/>
    <lineage>
        <taxon>Bacteria</taxon>
        <taxon>Pseudomonadati</taxon>
        <taxon>Pseudomonadota</taxon>
        <taxon>Gammaproteobacteria</taxon>
        <taxon>Salinisphaerales</taxon>
        <taxon>Salinisphaeraceae</taxon>
        <taxon>Salinisphaera</taxon>
    </lineage>
</organism>
<protein>
    <submittedName>
        <fullName evidence="2">Uncharacterized protein</fullName>
    </submittedName>
</protein>
<dbReference type="RefSeq" id="WP_380689899.1">
    <property type="nucleotide sequence ID" value="NZ_JBHRSS010000004.1"/>
</dbReference>
<proteinExistence type="predicted"/>
<name>A0ABV7ERN4_9GAMM</name>
<comment type="caution">
    <text evidence="2">The sequence shown here is derived from an EMBL/GenBank/DDBJ whole genome shotgun (WGS) entry which is preliminary data.</text>
</comment>
<sequence length="46" mass="5018">MNTAFESIKAGLLQAIAHQQKKSQDVIVHGPARPFAKTTDTDAPRK</sequence>
<dbReference type="EMBL" id="JBHRSS010000004">
    <property type="protein sequence ID" value="MFC3104606.1"/>
    <property type="molecule type" value="Genomic_DNA"/>
</dbReference>
<evidence type="ECO:0000313" key="2">
    <source>
        <dbReference type="EMBL" id="MFC3104606.1"/>
    </source>
</evidence>